<dbReference type="AlphaFoldDB" id="S8BAF9"/>
<sequence>MIPPCDPCILEQNTQFKRVYENVTKNLLNPDGSSCAQTADPARKIVEDQLRECQLQRAKSRIKEHTLRQLAFTKQSGLSDECRDTLAIISLYLETAHSVVTALNARQDDQSQPQPRDDTLTLLTPTISSFYASLPCLIAPFSNILSDTHSNLRILSISPDQDQDHDHGLARQTDAVAPSARDHQSRARARDRRVRTSLVPAPKLAVQLGQRIEALRRKQIAELPTARREMVETAAQLMNTRAAVLERLIVILERVKHGTLARAMKAQADNLAVGAQVVEAFLRLTRLEIASTLHTPETLAALNRYQEHLHDTRARLEERKMNAIAELKKYGWKELSSTARGNERGGHADASLTGSVRGSWNEIAGKYAKLLQEVESVRMEIERLGE</sequence>
<protein>
    <submittedName>
        <fullName evidence="2">Uncharacterized protein</fullName>
    </submittedName>
</protein>
<evidence type="ECO:0000313" key="2">
    <source>
        <dbReference type="EMBL" id="EPS31772.1"/>
    </source>
</evidence>
<feature type="region of interest" description="Disordered" evidence="1">
    <location>
        <begin position="158"/>
        <end position="194"/>
    </location>
</feature>
<proteinExistence type="predicted"/>
<dbReference type="STRING" id="933388.S8BAF9"/>
<evidence type="ECO:0000313" key="3">
    <source>
        <dbReference type="Proteomes" id="UP000019376"/>
    </source>
</evidence>
<reference evidence="2 3" key="1">
    <citation type="journal article" date="2013" name="PLoS ONE">
        <title>Genomic and secretomic analyses reveal unique features of the lignocellulolytic enzyme system of Penicillium decumbens.</title>
        <authorList>
            <person name="Liu G."/>
            <person name="Zhang L."/>
            <person name="Wei X."/>
            <person name="Zou G."/>
            <person name="Qin Y."/>
            <person name="Ma L."/>
            <person name="Li J."/>
            <person name="Zheng H."/>
            <person name="Wang S."/>
            <person name="Wang C."/>
            <person name="Xun L."/>
            <person name="Zhao G.-P."/>
            <person name="Zhou Z."/>
            <person name="Qu Y."/>
        </authorList>
    </citation>
    <scope>NUCLEOTIDE SEQUENCE [LARGE SCALE GENOMIC DNA]</scope>
    <source>
        <strain evidence="3">114-2 / CGMCC 5302</strain>
    </source>
</reference>
<dbReference type="OrthoDB" id="66964at2759"/>
<gene>
    <name evidence="2" type="ORF">PDE_06730</name>
</gene>
<accession>S8BAF9</accession>
<evidence type="ECO:0000256" key="1">
    <source>
        <dbReference type="SAM" id="MobiDB-lite"/>
    </source>
</evidence>
<dbReference type="eggNOG" id="ENOG502S7PS">
    <property type="taxonomic scope" value="Eukaryota"/>
</dbReference>
<dbReference type="EMBL" id="KB644414">
    <property type="protein sequence ID" value="EPS31772.1"/>
    <property type="molecule type" value="Genomic_DNA"/>
</dbReference>
<keyword evidence="3" id="KW-1185">Reference proteome</keyword>
<dbReference type="Proteomes" id="UP000019376">
    <property type="component" value="Unassembled WGS sequence"/>
</dbReference>
<dbReference type="PhylomeDB" id="S8BAF9"/>
<organism evidence="2 3">
    <name type="scientific">Penicillium oxalicum (strain 114-2 / CGMCC 5302)</name>
    <name type="common">Penicillium decumbens</name>
    <dbReference type="NCBI Taxonomy" id="933388"/>
    <lineage>
        <taxon>Eukaryota</taxon>
        <taxon>Fungi</taxon>
        <taxon>Dikarya</taxon>
        <taxon>Ascomycota</taxon>
        <taxon>Pezizomycotina</taxon>
        <taxon>Eurotiomycetes</taxon>
        <taxon>Eurotiomycetidae</taxon>
        <taxon>Eurotiales</taxon>
        <taxon>Aspergillaceae</taxon>
        <taxon>Penicillium</taxon>
    </lineage>
</organism>
<name>S8BAF9_PENO1</name>
<dbReference type="HOGENOM" id="CLU_054584_1_0_1"/>